<keyword evidence="3 4" id="KW-0472">Membrane</keyword>
<feature type="transmembrane region" description="Helical" evidence="4">
    <location>
        <begin position="27"/>
        <end position="47"/>
    </location>
</feature>
<evidence type="ECO:0000259" key="5">
    <source>
        <dbReference type="PROSITE" id="PS50850"/>
    </source>
</evidence>
<sequence>MLVCMFLMGALALFGLGFKTNVVILYSLVVIAGASIQGGSILLYSYISQFYPLVANSTGIGWASSVGKFGAIVGPIVTGYVLTLHLTHLMNFALISIPAVIAVISIILIQRKKTDISAEYNVQTAK</sequence>
<evidence type="ECO:0000313" key="6">
    <source>
        <dbReference type="EMBL" id="MDQ9071004.1"/>
    </source>
</evidence>
<name>A0AAW8JGP8_9GAMM</name>
<evidence type="ECO:0000256" key="1">
    <source>
        <dbReference type="ARBA" id="ARBA00022692"/>
    </source>
</evidence>
<keyword evidence="2 4" id="KW-1133">Transmembrane helix</keyword>
<reference evidence="6" key="1">
    <citation type="submission" date="2023-08" db="EMBL/GenBank/DDBJ databases">
        <title>Emergence of clinically-relevant ST2 carbapenem-resistant Acinetobacter baumannii strains in hospital sewages in Zhejiang, East of China.</title>
        <authorList>
            <person name="Kaichao C."/>
            <person name="Zhang R."/>
        </authorList>
    </citation>
    <scope>NUCLEOTIDE SEQUENCE</scope>
    <source>
        <strain evidence="6">M-SY-60</strain>
    </source>
</reference>
<organism evidence="6 7">
    <name type="scientific">Acinetobacter gerneri</name>
    <dbReference type="NCBI Taxonomy" id="202952"/>
    <lineage>
        <taxon>Bacteria</taxon>
        <taxon>Pseudomonadati</taxon>
        <taxon>Pseudomonadota</taxon>
        <taxon>Gammaproteobacteria</taxon>
        <taxon>Moraxellales</taxon>
        <taxon>Moraxellaceae</taxon>
        <taxon>Acinetobacter</taxon>
    </lineage>
</organism>
<feature type="domain" description="Major facilitator superfamily (MFS) profile" evidence="5">
    <location>
        <begin position="1"/>
        <end position="114"/>
    </location>
</feature>
<dbReference type="GO" id="GO:0022857">
    <property type="term" value="F:transmembrane transporter activity"/>
    <property type="evidence" value="ECO:0007669"/>
    <property type="project" value="InterPro"/>
</dbReference>
<dbReference type="SUPFAM" id="SSF103473">
    <property type="entry name" value="MFS general substrate transporter"/>
    <property type="match status" value="1"/>
</dbReference>
<dbReference type="PROSITE" id="PS50850">
    <property type="entry name" value="MFS"/>
    <property type="match status" value="1"/>
</dbReference>
<gene>
    <name evidence="6" type="ORF">RFH51_05945</name>
</gene>
<accession>A0AAW8JGP8</accession>
<dbReference type="InterPro" id="IPR020846">
    <property type="entry name" value="MFS_dom"/>
</dbReference>
<keyword evidence="1 4" id="KW-0812">Transmembrane</keyword>
<evidence type="ECO:0000256" key="2">
    <source>
        <dbReference type="ARBA" id="ARBA00022989"/>
    </source>
</evidence>
<protein>
    <recommendedName>
        <fullName evidence="5">Major facilitator superfamily (MFS) profile domain-containing protein</fullName>
    </recommendedName>
</protein>
<dbReference type="InterPro" id="IPR036259">
    <property type="entry name" value="MFS_trans_sf"/>
</dbReference>
<comment type="caution">
    <text evidence="6">The sequence shown here is derived from an EMBL/GenBank/DDBJ whole genome shotgun (WGS) entry which is preliminary data.</text>
</comment>
<evidence type="ECO:0000256" key="4">
    <source>
        <dbReference type="SAM" id="Phobius"/>
    </source>
</evidence>
<dbReference type="Gene3D" id="1.20.1250.20">
    <property type="entry name" value="MFS general substrate transporter like domains"/>
    <property type="match status" value="1"/>
</dbReference>
<dbReference type="AlphaFoldDB" id="A0AAW8JGP8"/>
<dbReference type="EMBL" id="JAVIDA010000006">
    <property type="protein sequence ID" value="MDQ9071004.1"/>
    <property type="molecule type" value="Genomic_DNA"/>
</dbReference>
<feature type="transmembrane region" description="Helical" evidence="4">
    <location>
        <begin position="59"/>
        <end position="82"/>
    </location>
</feature>
<proteinExistence type="predicted"/>
<dbReference type="Proteomes" id="UP001243195">
    <property type="component" value="Unassembled WGS sequence"/>
</dbReference>
<evidence type="ECO:0000313" key="7">
    <source>
        <dbReference type="Proteomes" id="UP001243195"/>
    </source>
</evidence>
<evidence type="ECO:0000256" key="3">
    <source>
        <dbReference type="ARBA" id="ARBA00023136"/>
    </source>
</evidence>
<feature type="transmembrane region" description="Helical" evidence="4">
    <location>
        <begin position="88"/>
        <end position="109"/>
    </location>
</feature>
<dbReference type="RefSeq" id="WP_308955602.1">
    <property type="nucleotide sequence ID" value="NZ_JAVICY010000005.1"/>
</dbReference>